<name>D1YZN9_METPS</name>
<dbReference type="InterPro" id="IPR036105">
    <property type="entry name" value="DiNase_FeMo-co_biosyn_sf"/>
</dbReference>
<dbReference type="Gene3D" id="3.30.420.130">
    <property type="entry name" value="Dinitrogenase iron-molybdenum cofactor biosynthesis domain"/>
    <property type="match status" value="1"/>
</dbReference>
<dbReference type="STRING" id="304371.MCP_1839"/>
<feature type="domain" description="Dinitrogenase iron-molybdenum cofactor biosynthesis" evidence="1">
    <location>
        <begin position="15"/>
        <end position="102"/>
    </location>
</feature>
<evidence type="ECO:0000313" key="2">
    <source>
        <dbReference type="EMBL" id="BAI61911.1"/>
    </source>
</evidence>
<gene>
    <name evidence="2" type="ordered locus">MCP_1839</name>
</gene>
<dbReference type="eggNOG" id="arCOG02734">
    <property type="taxonomic scope" value="Archaea"/>
</dbReference>
<dbReference type="SUPFAM" id="SSF53146">
    <property type="entry name" value="Nitrogenase accessory factor-like"/>
    <property type="match status" value="1"/>
</dbReference>
<keyword evidence="3" id="KW-1185">Reference proteome</keyword>
<reference evidence="2 3" key="2">
    <citation type="journal article" date="2008" name="Int. J. Syst. Evol. Microbiol.">
        <title>Methanocella paludicola gen. nov., sp. nov., a methane-producing archaeon, the first isolate of the lineage 'Rice Cluster I', and proposal of the new archaeal order Methanocellales ord. nov.</title>
        <authorList>
            <person name="Sakai S."/>
            <person name="Imachi H."/>
            <person name="Hanada S."/>
            <person name="Ohashi A."/>
            <person name="Harada H."/>
            <person name="Kamagata Y."/>
        </authorList>
    </citation>
    <scope>NUCLEOTIDE SEQUENCE [LARGE SCALE GENOMIC DNA]</scope>
    <source>
        <strain evidence="3">DSM 17711 / JCM 13418 / NBRC 101707 / SANAE</strain>
    </source>
</reference>
<dbReference type="InterPro" id="IPR003731">
    <property type="entry name" value="Di-Nase_FeMo-co_biosynth"/>
</dbReference>
<protein>
    <recommendedName>
        <fullName evidence="1">Dinitrogenase iron-molybdenum cofactor biosynthesis domain-containing protein</fullName>
    </recommendedName>
</protein>
<organism evidence="2 3">
    <name type="scientific">Methanocella paludicola (strain DSM 17711 / JCM 13418 / NBRC 101707 / SANAE)</name>
    <dbReference type="NCBI Taxonomy" id="304371"/>
    <lineage>
        <taxon>Archaea</taxon>
        <taxon>Methanobacteriati</taxon>
        <taxon>Methanobacteriota</taxon>
        <taxon>Stenosarchaea group</taxon>
        <taxon>Methanomicrobia</taxon>
        <taxon>Methanocellales</taxon>
        <taxon>Methanocellaceae</taxon>
        <taxon>Methanocella</taxon>
    </lineage>
</organism>
<dbReference type="KEGG" id="mpd:MCP_1839"/>
<dbReference type="OrthoDB" id="85838at2157"/>
<evidence type="ECO:0000313" key="3">
    <source>
        <dbReference type="Proteomes" id="UP000001882"/>
    </source>
</evidence>
<dbReference type="AlphaFoldDB" id="D1YZN9"/>
<dbReference type="EMBL" id="AP011532">
    <property type="protein sequence ID" value="BAI61911.1"/>
    <property type="molecule type" value="Genomic_DNA"/>
</dbReference>
<evidence type="ECO:0000259" key="1">
    <source>
        <dbReference type="Pfam" id="PF02579"/>
    </source>
</evidence>
<reference evidence="3" key="3">
    <citation type="journal article" date="2011" name="PLoS ONE">
        <title>Genome sequence of a mesophilic hydrogenotrophic methanogen Methanocella paludicola, the first cultivated representative of the order Methanocellales.</title>
        <authorList>
            <person name="Sakai S."/>
            <person name="Takaki Y."/>
            <person name="Shimamura S."/>
            <person name="Sekine M."/>
            <person name="Tajima T."/>
            <person name="Kosugi H."/>
            <person name="Ichikawa N."/>
            <person name="Tasumi E."/>
            <person name="Hiraki A.T."/>
            <person name="Shimizu A."/>
            <person name="Kato Y."/>
            <person name="Nishiko R."/>
            <person name="Mori K."/>
            <person name="Fujita N."/>
            <person name="Imachi H."/>
            <person name="Takai K."/>
        </authorList>
    </citation>
    <scope>NUCLEOTIDE SEQUENCE [LARGE SCALE GENOMIC DNA]</scope>
    <source>
        <strain evidence="3">DSM 17711 / JCM 13418 / NBRC 101707 / SANAE</strain>
    </source>
</reference>
<dbReference type="Proteomes" id="UP000001882">
    <property type="component" value="Chromosome"/>
</dbReference>
<dbReference type="PANTHER" id="PTHR42983">
    <property type="entry name" value="DINITROGENASE IRON-MOLYBDENUM COFACTOR PROTEIN-RELATED"/>
    <property type="match status" value="1"/>
</dbReference>
<dbReference type="InParanoid" id="D1YZN9"/>
<dbReference type="RefSeq" id="WP_012900588.1">
    <property type="nucleotide sequence ID" value="NC_013665.1"/>
</dbReference>
<reference evidence="2 3" key="1">
    <citation type="journal article" date="2007" name="Appl. Environ. Microbiol.">
        <title>Isolation of key methanogens for global methane emission from rice paddy fields: a novel isolate affiliated with the clone cluster rice cluster I.</title>
        <authorList>
            <person name="Sakai S."/>
            <person name="Imachi H."/>
            <person name="Sekiguchi Y."/>
            <person name="Ohashi A."/>
            <person name="Harada H."/>
            <person name="Kamagata Y."/>
        </authorList>
    </citation>
    <scope>NUCLEOTIDE SEQUENCE [LARGE SCALE GENOMIC DNA]</scope>
    <source>
        <strain evidence="3">DSM 17711 / JCM 13418 / NBRC 101707 / SANAE</strain>
    </source>
</reference>
<dbReference type="GeneID" id="8681727"/>
<dbReference type="Pfam" id="PF02579">
    <property type="entry name" value="Nitro_FeMo-Co"/>
    <property type="match status" value="1"/>
</dbReference>
<sequence>MTRFAVPVVSPEGLGSKISEHFARSEYFAILDAKEGKLVSVKVVHCVPDDDKKKAGLLSDRGVEVVLAGRIGSCMVRVFMDKGIPMFSGAEGTVKQAFEDYMAGKLAEVKPNPYQL</sequence>
<accession>D1YZN9</accession>
<dbReference type="PANTHER" id="PTHR42983:SF1">
    <property type="entry name" value="IRON-MOLYBDENUM PROTEIN"/>
    <property type="match status" value="1"/>
</dbReference>
<proteinExistence type="predicted"/>